<proteinExistence type="predicted"/>
<feature type="compositionally biased region" description="Polar residues" evidence="1">
    <location>
        <begin position="42"/>
        <end position="63"/>
    </location>
</feature>
<sequence>MRRNPVISTEQHHRPHHAAPRRFRAWLAVLTLGSMVMIGCTPSGNGPNGQTSMPAGSGQPTIQSSPLVTSAPVETLQSTALSPVYWLGTNADTVFLYREFREAEDLGDPITSAVSALTKLQPLDPDYFNPWQPASKVGASITNGSVITLDISSDAFKSDVDAGIAERAVQQLVYTATAAAANAGLSTAENPLDVVILVDGHSGYKAFGHVELGEPMSRDAKLSAPIWVIDPQHGAATEGRVEVYGRGVAFESQLSWRISRLESAEDTGEGNIVEEGTVQVDSAAGETGEFRFSQDLDPGTYRVTVFHQDMSGRTEEPQNADSKVFTVR</sequence>
<evidence type="ECO:0000313" key="3">
    <source>
        <dbReference type="EMBL" id="SDR12524.1"/>
    </source>
</evidence>
<dbReference type="Proteomes" id="UP000181917">
    <property type="component" value="Unassembled WGS sequence"/>
</dbReference>
<evidence type="ECO:0000256" key="1">
    <source>
        <dbReference type="SAM" id="MobiDB-lite"/>
    </source>
</evidence>
<evidence type="ECO:0000313" key="4">
    <source>
        <dbReference type="Proteomes" id="UP000181917"/>
    </source>
</evidence>
<keyword evidence="4" id="KW-1185">Reference proteome</keyword>
<gene>
    <name evidence="3" type="ORF">SAMN04489742_4081</name>
</gene>
<feature type="region of interest" description="Disordered" evidence="1">
    <location>
        <begin position="41"/>
        <end position="63"/>
    </location>
</feature>
<reference evidence="3 4" key="1">
    <citation type="submission" date="2016-10" db="EMBL/GenBank/DDBJ databases">
        <authorList>
            <person name="de Groot N.N."/>
        </authorList>
    </citation>
    <scope>NUCLEOTIDE SEQUENCE [LARGE SCALE GENOMIC DNA]</scope>
    <source>
        <strain evidence="3 4">DSM 20117</strain>
    </source>
</reference>
<evidence type="ECO:0000259" key="2">
    <source>
        <dbReference type="SMART" id="SM00909"/>
    </source>
</evidence>
<organism evidence="3 4">
    <name type="scientific">Crystallibacter crystallopoietes</name>
    <dbReference type="NCBI Taxonomy" id="37928"/>
    <lineage>
        <taxon>Bacteria</taxon>
        <taxon>Bacillati</taxon>
        <taxon>Actinomycetota</taxon>
        <taxon>Actinomycetes</taxon>
        <taxon>Micrococcales</taxon>
        <taxon>Micrococcaceae</taxon>
        <taxon>Crystallibacter</taxon>
    </lineage>
</organism>
<dbReference type="InterPro" id="IPR018911">
    <property type="entry name" value="Gmad2_Ig-like_dom"/>
</dbReference>
<dbReference type="AlphaFoldDB" id="A0A1H1GH37"/>
<name>A0A1H1GH37_9MICC</name>
<dbReference type="STRING" id="37928.SAMN04489742_4081"/>
<dbReference type="InterPro" id="IPR019606">
    <property type="entry name" value="GerMN"/>
</dbReference>
<feature type="domain" description="GerMN" evidence="2">
    <location>
        <begin position="110"/>
        <end position="207"/>
    </location>
</feature>
<dbReference type="EMBL" id="FNKH01000002">
    <property type="protein sequence ID" value="SDR12524.1"/>
    <property type="molecule type" value="Genomic_DNA"/>
</dbReference>
<dbReference type="Pfam" id="PF10648">
    <property type="entry name" value="Gmad2"/>
    <property type="match status" value="1"/>
</dbReference>
<dbReference type="SMART" id="SM00909">
    <property type="entry name" value="Germane"/>
    <property type="match status" value="1"/>
</dbReference>
<accession>A0A1H1GH37</accession>
<protein>
    <submittedName>
        <fullName evidence="3">Sporulation and spore germination</fullName>
    </submittedName>
</protein>
<dbReference type="Pfam" id="PF10646">
    <property type="entry name" value="Germane"/>
    <property type="match status" value="1"/>
</dbReference>